<feature type="region of interest" description="Disordered" evidence="4">
    <location>
        <begin position="1"/>
        <end position="21"/>
    </location>
</feature>
<dbReference type="Pfam" id="PF02458">
    <property type="entry name" value="Transferase"/>
    <property type="match status" value="2"/>
</dbReference>
<dbReference type="EMBL" id="JBBWWQ010000015">
    <property type="protein sequence ID" value="KAK8928300.1"/>
    <property type="molecule type" value="Genomic_DNA"/>
</dbReference>
<evidence type="ECO:0000313" key="5">
    <source>
        <dbReference type="EMBL" id="KAK8928300.1"/>
    </source>
</evidence>
<dbReference type="GO" id="GO:0016746">
    <property type="term" value="F:acyltransferase activity"/>
    <property type="evidence" value="ECO:0007669"/>
    <property type="project" value="UniProtKB-KW"/>
</dbReference>
<comment type="caution">
    <text evidence="5">The sequence shown here is derived from an EMBL/GenBank/DDBJ whole genome shotgun (WGS) entry which is preliminary data.</text>
</comment>
<comment type="similarity">
    <text evidence="1">Belongs to the plant acyltransferase family.</text>
</comment>
<evidence type="ECO:0000256" key="2">
    <source>
        <dbReference type="ARBA" id="ARBA00022679"/>
    </source>
</evidence>
<proteinExistence type="inferred from homology"/>
<keyword evidence="2" id="KW-0808">Transferase</keyword>
<keyword evidence="6" id="KW-1185">Reference proteome</keyword>
<name>A0AAP0FZE2_9ASPA</name>
<feature type="compositionally biased region" description="Low complexity" evidence="4">
    <location>
        <begin position="8"/>
        <end position="19"/>
    </location>
</feature>
<dbReference type="Proteomes" id="UP001418222">
    <property type="component" value="Unassembled WGS sequence"/>
</dbReference>
<dbReference type="PANTHER" id="PTHR31623:SF110">
    <property type="entry name" value="VINORINE SYNTHASE-LIKE"/>
    <property type="match status" value="1"/>
</dbReference>
<dbReference type="AlphaFoldDB" id="A0AAP0FZE2"/>
<organism evidence="5 6">
    <name type="scientific">Platanthera zijinensis</name>
    <dbReference type="NCBI Taxonomy" id="2320716"/>
    <lineage>
        <taxon>Eukaryota</taxon>
        <taxon>Viridiplantae</taxon>
        <taxon>Streptophyta</taxon>
        <taxon>Embryophyta</taxon>
        <taxon>Tracheophyta</taxon>
        <taxon>Spermatophyta</taxon>
        <taxon>Magnoliopsida</taxon>
        <taxon>Liliopsida</taxon>
        <taxon>Asparagales</taxon>
        <taxon>Orchidaceae</taxon>
        <taxon>Orchidoideae</taxon>
        <taxon>Orchideae</taxon>
        <taxon>Orchidinae</taxon>
        <taxon>Platanthera</taxon>
    </lineage>
</organism>
<evidence type="ECO:0000256" key="1">
    <source>
        <dbReference type="ARBA" id="ARBA00009861"/>
    </source>
</evidence>
<evidence type="ECO:0000256" key="3">
    <source>
        <dbReference type="ARBA" id="ARBA00023315"/>
    </source>
</evidence>
<protein>
    <submittedName>
        <fullName evidence="5">Uncharacterized protein</fullName>
    </submittedName>
</protein>
<reference evidence="5 6" key="1">
    <citation type="journal article" date="2022" name="Nat. Plants">
        <title>Genomes of leafy and leafless Platanthera orchids illuminate the evolution of mycoheterotrophy.</title>
        <authorList>
            <person name="Li M.H."/>
            <person name="Liu K.W."/>
            <person name="Li Z."/>
            <person name="Lu H.C."/>
            <person name="Ye Q.L."/>
            <person name="Zhang D."/>
            <person name="Wang J.Y."/>
            <person name="Li Y.F."/>
            <person name="Zhong Z.M."/>
            <person name="Liu X."/>
            <person name="Yu X."/>
            <person name="Liu D.K."/>
            <person name="Tu X.D."/>
            <person name="Liu B."/>
            <person name="Hao Y."/>
            <person name="Liao X.Y."/>
            <person name="Jiang Y.T."/>
            <person name="Sun W.H."/>
            <person name="Chen J."/>
            <person name="Chen Y.Q."/>
            <person name="Ai Y."/>
            <person name="Zhai J.W."/>
            <person name="Wu S.S."/>
            <person name="Zhou Z."/>
            <person name="Hsiao Y.Y."/>
            <person name="Wu W.L."/>
            <person name="Chen Y.Y."/>
            <person name="Lin Y.F."/>
            <person name="Hsu J.L."/>
            <person name="Li C.Y."/>
            <person name="Wang Z.W."/>
            <person name="Zhao X."/>
            <person name="Zhong W.Y."/>
            <person name="Ma X.K."/>
            <person name="Ma L."/>
            <person name="Huang J."/>
            <person name="Chen G.Z."/>
            <person name="Huang M.Z."/>
            <person name="Huang L."/>
            <person name="Peng D.H."/>
            <person name="Luo Y.B."/>
            <person name="Zou S.Q."/>
            <person name="Chen S.P."/>
            <person name="Lan S."/>
            <person name="Tsai W.C."/>
            <person name="Van de Peer Y."/>
            <person name="Liu Z.J."/>
        </authorList>
    </citation>
    <scope>NUCLEOTIDE SEQUENCE [LARGE SCALE GENOMIC DNA]</scope>
    <source>
        <strain evidence="5">Lor287</strain>
    </source>
</reference>
<accession>A0AAP0FZE2</accession>
<sequence>MAGVDVVSISSRSTIKPSSATPPHLRTWKLSLIDQLLPNVPIPFILFYSPSPAHPPAAILAYLKLSLSGALTKFYPLAGRFDEPTSTVDCGDQGVQFLEAQAPGVVDLAALLLMDPGAELRGQLVPRACGSTAECPGGALLAVQATVFNCGGVSLGLSISHKIADGVSYISFLQSWADSAPTRVEAVTGLFWRAIIRAQADLGLARKGVVHMINLRKHMAAPTAETLLGNFAFPVILTEEEGEDGTWRRLGLKLGKAARELNYESLQAARGKGRLAFAVKSREEMATLPMRCGFSSWCRFPVYEVDFGWGKPAWAAFGGPVIKQSVFIVDRRDDEGVEVWVSLEQEEMERLVRDEELLSHVSLVGSQSRQ</sequence>
<evidence type="ECO:0000256" key="4">
    <source>
        <dbReference type="SAM" id="MobiDB-lite"/>
    </source>
</evidence>
<dbReference type="Gene3D" id="3.30.559.10">
    <property type="entry name" value="Chloramphenicol acetyltransferase-like domain"/>
    <property type="match status" value="1"/>
</dbReference>
<evidence type="ECO:0000313" key="6">
    <source>
        <dbReference type="Proteomes" id="UP001418222"/>
    </source>
</evidence>
<dbReference type="InterPro" id="IPR023213">
    <property type="entry name" value="CAT-like_dom_sf"/>
</dbReference>
<keyword evidence="3" id="KW-0012">Acyltransferase</keyword>
<gene>
    <name evidence="5" type="ORF">KSP39_PZI017157</name>
</gene>
<dbReference type="PANTHER" id="PTHR31623">
    <property type="entry name" value="F21J9.9"/>
    <property type="match status" value="1"/>
</dbReference>